<dbReference type="Proteomes" id="UP000324209">
    <property type="component" value="Chromosome"/>
</dbReference>
<evidence type="ECO:0000256" key="4">
    <source>
        <dbReference type="ARBA" id="ARBA00022692"/>
    </source>
</evidence>
<keyword evidence="3" id="KW-1003">Cell membrane</keyword>
<evidence type="ECO:0000256" key="2">
    <source>
        <dbReference type="ARBA" id="ARBA00005262"/>
    </source>
</evidence>
<accession>A0A5C1QI07</accession>
<feature type="transmembrane region" description="Helical" evidence="7">
    <location>
        <begin position="115"/>
        <end position="136"/>
    </location>
</feature>
<feature type="transmembrane region" description="Helical" evidence="7">
    <location>
        <begin position="148"/>
        <end position="165"/>
    </location>
</feature>
<dbReference type="KEGG" id="ock:EXM22_02500"/>
<keyword evidence="4 7" id="KW-0812">Transmembrane</keyword>
<dbReference type="AlphaFoldDB" id="A0A5C1QI07"/>
<evidence type="ECO:0000313" key="8">
    <source>
        <dbReference type="EMBL" id="QEN06918.1"/>
    </source>
</evidence>
<feature type="transmembrane region" description="Helical" evidence="7">
    <location>
        <begin position="70"/>
        <end position="94"/>
    </location>
</feature>
<keyword evidence="6 7" id="KW-0472">Membrane</keyword>
<dbReference type="InterPro" id="IPR003370">
    <property type="entry name" value="Chromate_transpt"/>
</dbReference>
<name>A0A5C1QI07_9SPIO</name>
<comment type="subcellular location">
    <subcellularLocation>
        <location evidence="1">Cell membrane</location>
        <topology evidence="1">Multi-pass membrane protein</topology>
    </subcellularLocation>
</comment>
<evidence type="ECO:0000256" key="1">
    <source>
        <dbReference type="ARBA" id="ARBA00004651"/>
    </source>
</evidence>
<evidence type="ECO:0000256" key="3">
    <source>
        <dbReference type="ARBA" id="ARBA00022475"/>
    </source>
</evidence>
<dbReference type="PANTHER" id="PTHR43663">
    <property type="entry name" value="CHROMATE TRANSPORT PROTEIN-RELATED"/>
    <property type="match status" value="1"/>
</dbReference>
<comment type="similarity">
    <text evidence="2">Belongs to the chromate ion transporter (CHR) (TC 2.A.51) family.</text>
</comment>
<keyword evidence="5 7" id="KW-1133">Transmembrane helix</keyword>
<dbReference type="InterPro" id="IPR052518">
    <property type="entry name" value="CHR_Transporter"/>
</dbReference>
<evidence type="ECO:0000256" key="7">
    <source>
        <dbReference type="SAM" id="Phobius"/>
    </source>
</evidence>
<dbReference type="OrthoDB" id="9788907at2"/>
<dbReference type="PANTHER" id="PTHR43663:SF1">
    <property type="entry name" value="CHROMATE TRANSPORTER"/>
    <property type="match status" value="1"/>
</dbReference>
<dbReference type="Pfam" id="PF02417">
    <property type="entry name" value="Chromate_transp"/>
    <property type="match status" value="1"/>
</dbReference>
<evidence type="ECO:0000256" key="5">
    <source>
        <dbReference type="ARBA" id="ARBA00022989"/>
    </source>
</evidence>
<gene>
    <name evidence="8" type="ORF">EXM22_02500</name>
</gene>
<feature type="transmembrane region" description="Helical" evidence="7">
    <location>
        <begin position="7"/>
        <end position="28"/>
    </location>
</feature>
<sequence length="186" mass="20110">MNILSLYLIFFKIGLFTIGGGLAALPLLQNEALRRNWFSQAEFFHMVAVSESTPGPIGVNMATYVGWENAGLLGSLAATFGLVTPSVIIIVIVARYFFHINEKPLVQSALSGLRPAVTGLIATAAYNVLTVAVFPLQNFLESGLWGDLFDPVTILLFVTIAVTYAKWKAHPIFYIAGAALAGMILF</sequence>
<evidence type="ECO:0000256" key="6">
    <source>
        <dbReference type="ARBA" id="ARBA00023136"/>
    </source>
</evidence>
<dbReference type="RefSeq" id="WP_149485000.1">
    <property type="nucleotide sequence ID" value="NZ_CP036150.1"/>
</dbReference>
<dbReference type="EMBL" id="CP036150">
    <property type="protein sequence ID" value="QEN06918.1"/>
    <property type="molecule type" value="Genomic_DNA"/>
</dbReference>
<organism evidence="8 9">
    <name type="scientific">Oceanispirochaeta crateris</name>
    <dbReference type="NCBI Taxonomy" id="2518645"/>
    <lineage>
        <taxon>Bacteria</taxon>
        <taxon>Pseudomonadati</taxon>
        <taxon>Spirochaetota</taxon>
        <taxon>Spirochaetia</taxon>
        <taxon>Spirochaetales</taxon>
        <taxon>Spirochaetaceae</taxon>
        <taxon>Oceanispirochaeta</taxon>
    </lineage>
</organism>
<protein>
    <submittedName>
        <fullName evidence="8">Chromate transporter</fullName>
    </submittedName>
</protein>
<keyword evidence="9" id="KW-1185">Reference proteome</keyword>
<reference evidence="8 9" key="1">
    <citation type="submission" date="2019-02" db="EMBL/GenBank/DDBJ databases">
        <title>Complete Genome Sequence and Methylome Analysis of free living Spirochaetas.</title>
        <authorList>
            <person name="Fomenkov A."/>
            <person name="Dubinina G."/>
            <person name="Leshcheva N."/>
            <person name="Mikheeva N."/>
            <person name="Grabovich M."/>
            <person name="Vincze T."/>
            <person name="Roberts R.J."/>
        </authorList>
    </citation>
    <scope>NUCLEOTIDE SEQUENCE [LARGE SCALE GENOMIC DNA]</scope>
    <source>
        <strain evidence="8 9">K2</strain>
    </source>
</reference>
<proteinExistence type="inferred from homology"/>
<evidence type="ECO:0000313" key="9">
    <source>
        <dbReference type="Proteomes" id="UP000324209"/>
    </source>
</evidence>
<dbReference type="GO" id="GO:0015109">
    <property type="term" value="F:chromate transmembrane transporter activity"/>
    <property type="evidence" value="ECO:0007669"/>
    <property type="project" value="InterPro"/>
</dbReference>
<dbReference type="GO" id="GO:0005886">
    <property type="term" value="C:plasma membrane"/>
    <property type="evidence" value="ECO:0007669"/>
    <property type="project" value="UniProtKB-SubCell"/>
</dbReference>